<evidence type="ECO:0000313" key="4">
    <source>
        <dbReference type="Proteomes" id="UP001341245"/>
    </source>
</evidence>
<evidence type="ECO:0000256" key="1">
    <source>
        <dbReference type="SAM" id="MobiDB-lite"/>
    </source>
</evidence>
<keyword evidence="4" id="KW-1185">Reference proteome</keyword>
<organism evidence="3 4">
    <name type="scientific">Aureobasidium pullulans</name>
    <name type="common">Black yeast</name>
    <name type="synonym">Pullularia pullulans</name>
    <dbReference type="NCBI Taxonomy" id="5580"/>
    <lineage>
        <taxon>Eukaryota</taxon>
        <taxon>Fungi</taxon>
        <taxon>Dikarya</taxon>
        <taxon>Ascomycota</taxon>
        <taxon>Pezizomycotina</taxon>
        <taxon>Dothideomycetes</taxon>
        <taxon>Dothideomycetidae</taxon>
        <taxon>Dothideales</taxon>
        <taxon>Saccotheciaceae</taxon>
        <taxon>Aureobasidium</taxon>
    </lineage>
</organism>
<feature type="signal peptide" evidence="2">
    <location>
        <begin position="1"/>
        <end position="18"/>
    </location>
</feature>
<feature type="chain" id="PRO_5046891819" evidence="2">
    <location>
        <begin position="19"/>
        <end position="186"/>
    </location>
</feature>
<reference evidence="3 4" key="1">
    <citation type="submission" date="2023-11" db="EMBL/GenBank/DDBJ databases">
        <title>Draft genome sequence and annotation of the polyextremotolerant black yeast-like fungus Aureobasidium pullulans NRRL 62042.</title>
        <authorList>
            <person name="Dielentheis-Frenken M.R.E."/>
            <person name="Wibberg D."/>
            <person name="Blank L.M."/>
            <person name="Tiso T."/>
        </authorList>
    </citation>
    <scope>NUCLEOTIDE SEQUENCE [LARGE SCALE GENOMIC DNA]</scope>
    <source>
        <strain evidence="3 4">NRRL 62042</strain>
    </source>
</reference>
<evidence type="ECO:0000313" key="3">
    <source>
        <dbReference type="EMBL" id="KAK6001649.1"/>
    </source>
</evidence>
<name>A0ABR0TB67_AURPU</name>
<feature type="region of interest" description="Disordered" evidence="1">
    <location>
        <begin position="137"/>
        <end position="157"/>
    </location>
</feature>
<dbReference type="Proteomes" id="UP001341245">
    <property type="component" value="Unassembled WGS sequence"/>
</dbReference>
<accession>A0ABR0TB67</accession>
<sequence>MQLVYMITILAITAPATASTALTSATSAKPVSNEDTSYIAPLIEPCPAGRSTCGKIEGKYMVMLREGYKASFHLSYISANIHVDPVKDWQLKWHGDDTYTVQNIEEDSLNLLRRDLGVEEIEEGHWFEQISEVDRCQDPASSEEERRRCYDSRRDESWEESVLLENEERTSAGKAEVLFHGKSNEL</sequence>
<proteinExistence type="predicted"/>
<protein>
    <submittedName>
        <fullName evidence="3">Uncharacterized protein</fullName>
    </submittedName>
</protein>
<feature type="compositionally biased region" description="Basic and acidic residues" evidence="1">
    <location>
        <begin position="137"/>
        <end position="156"/>
    </location>
</feature>
<dbReference type="EMBL" id="JASGXD010000013">
    <property type="protein sequence ID" value="KAK6001649.1"/>
    <property type="molecule type" value="Genomic_DNA"/>
</dbReference>
<gene>
    <name evidence="3" type="ORF">QM012_002139</name>
</gene>
<evidence type="ECO:0000256" key="2">
    <source>
        <dbReference type="SAM" id="SignalP"/>
    </source>
</evidence>
<comment type="caution">
    <text evidence="3">The sequence shown here is derived from an EMBL/GenBank/DDBJ whole genome shotgun (WGS) entry which is preliminary data.</text>
</comment>
<keyword evidence="2" id="KW-0732">Signal</keyword>